<dbReference type="InterPro" id="IPR035963">
    <property type="entry name" value="FERM_2"/>
</dbReference>
<name>A0AAE1HQ68_9NEOP</name>
<accession>A0AAE1HQ68</accession>
<dbReference type="FunFam" id="3.10.20.90:FF:000002">
    <property type="entry name" value="Erythrocyte protein band 4.1-like 3"/>
    <property type="match status" value="1"/>
</dbReference>
<evidence type="ECO:0000259" key="6">
    <source>
        <dbReference type="PROSITE" id="PS50057"/>
    </source>
</evidence>
<dbReference type="InterPro" id="IPR018979">
    <property type="entry name" value="FERM_N"/>
</dbReference>
<proteinExistence type="predicted"/>
<dbReference type="InterPro" id="IPR014847">
    <property type="entry name" value="FA"/>
</dbReference>
<dbReference type="InterPro" id="IPR018980">
    <property type="entry name" value="FERM_PH-like_C"/>
</dbReference>
<dbReference type="CDD" id="cd14473">
    <property type="entry name" value="FERM_B-lobe"/>
    <property type="match status" value="1"/>
</dbReference>
<dbReference type="GO" id="GO:0031032">
    <property type="term" value="P:actomyosin structure organization"/>
    <property type="evidence" value="ECO:0007669"/>
    <property type="project" value="TreeGrafter"/>
</dbReference>
<gene>
    <name evidence="7" type="ORF">KUF71_013556</name>
</gene>
<dbReference type="PROSITE" id="PS50057">
    <property type="entry name" value="FERM_3"/>
    <property type="match status" value="1"/>
</dbReference>
<sequence>MLRFGSRNDVNTTFKCTVRLLDDSEVLECEFQANYEGKDLLDQVCQQLNLVEKDYFGLRYVDLNKQRHWLDLNKTIVKQVKYVDPLLFSFRVKFYPPDPFRLKEEITRYQVYLQLRRDLLHGRLYCTSNEAALLAAYVVQADLGDFNPGEHEGNYVQDLRLLLKQTPQIEEKIIELHQTHLHGQSPQEVETNFLRRACVLDTYGVDPHPVKDHRGNQLYLGINHMGILTFQGSRKTHHFRWPEVHKINYEGKMFIVHLTYNEDPRTKKKQTVGFKCPTGAACRHVWRCAIEQMLFFTLPSGSVVPVVSGGSFFSFGTKFKYTGRTERELLEEVGPLRQEEPVINRFGSLRRKASSVPATPSSPTDMSYLPRSNHSVPDSRLDGGPSLLASNDEGSFCVENNLPLLETVSEDHEVHSRQRNAGGSFGDLLFDYQSHNDTEVKRKASLLTILNENFGGECLEDIQEEDEDEDESEENMENKINFHDNILSKTLHDNRDLSPNDEFEEEKIKCGKVFEVTCSECRSVAEDTDTHETHSSIMSFFPSQSVETFQQTSAGVDFASVWTVKECGGQKSISPQLLSISLKSIGCVLSEQMCYEGLCNKGETHSYCLQVISS</sequence>
<dbReference type="SMART" id="SM01196">
    <property type="entry name" value="FERM_C"/>
    <property type="match status" value="1"/>
</dbReference>
<dbReference type="GO" id="GO:0016028">
    <property type="term" value="C:rhabdomere"/>
    <property type="evidence" value="ECO:0007669"/>
    <property type="project" value="UniProtKB-SubCell"/>
</dbReference>
<dbReference type="InterPro" id="IPR029071">
    <property type="entry name" value="Ubiquitin-like_domsf"/>
</dbReference>
<dbReference type="CDD" id="cd13192">
    <property type="entry name" value="FERM_C_FRMD3_FRMD5"/>
    <property type="match status" value="1"/>
</dbReference>
<dbReference type="InterPro" id="IPR014352">
    <property type="entry name" value="FERM/acyl-CoA-bd_prot_sf"/>
</dbReference>
<keyword evidence="8" id="KW-1185">Reference proteome</keyword>
<feature type="domain" description="FERM" evidence="6">
    <location>
        <begin position="14"/>
        <end position="300"/>
    </location>
</feature>
<dbReference type="PRINTS" id="PR00661">
    <property type="entry name" value="ERMFAMILY"/>
</dbReference>
<dbReference type="InterPro" id="IPR019748">
    <property type="entry name" value="FERM_central"/>
</dbReference>
<dbReference type="SUPFAM" id="SSF50729">
    <property type="entry name" value="PH domain-like"/>
    <property type="match status" value="1"/>
</dbReference>
<dbReference type="InterPro" id="IPR000798">
    <property type="entry name" value="Ez/rad/moesin-like"/>
</dbReference>
<dbReference type="GO" id="GO:0005856">
    <property type="term" value="C:cytoskeleton"/>
    <property type="evidence" value="ECO:0007669"/>
    <property type="project" value="TreeGrafter"/>
</dbReference>
<dbReference type="GO" id="GO:0071944">
    <property type="term" value="C:cell periphery"/>
    <property type="evidence" value="ECO:0007669"/>
    <property type="project" value="UniProtKB-ARBA"/>
</dbReference>
<dbReference type="InterPro" id="IPR019749">
    <property type="entry name" value="Band_41_domain"/>
</dbReference>
<dbReference type="Pfam" id="PF09379">
    <property type="entry name" value="FERM_N"/>
    <property type="match status" value="1"/>
</dbReference>
<dbReference type="GO" id="GO:0005912">
    <property type="term" value="C:adherens junction"/>
    <property type="evidence" value="ECO:0007669"/>
    <property type="project" value="UniProtKB-SubCell"/>
</dbReference>
<evidence type="ECO:0000256" key="5">
    <source>
        <dbReference type="SAM" id="MobiDB-lite"/>
    </source>
</evidence>
<dbReference type="EMBL" id="JAHWGI010001227">
    <property type="protein sequence ID" value="KAK3925349.1"/>
    <property type="molecule type" value="Genomic_DNA"/>
</dbReference>
<dbReference type="InterPro" id="IPR000299">
    <property type="entry name" value="FERM_domain"/>
</dbReference>
<dbReference type="Proteomes" id="UP001219518">
    <property type="component" value="Unassembled WGS sequence"/>
</dbReference>
<comment type="caution">
    <text evidence="7">The sequence shown here is derived from an EMBL/GenBank/DDBJ whole genome shotgun (WGS) entry which is preliminary data.</text>
</comment>
<dbReference type="Pfam" id="PF09380">
    <property type="entry name" value="FERM_C"/>
    <property type="match status" value="1"/>
</dbReference>
<dbReference type="Gene3D" id="2.30.29.30">
    <property type="entry name" value="Pleckstrin-homology domain (PH domain)/Phosphotyrosine-binding domain (PTB)"/>
    <property type="match status" value="1"/>
</dbReference>
<feature type="compositionally biased region" description="Low complexity" evidence="5">
    <location>
        <begin position="354"/>
        <end position="364"/>
    </location>
</feature>
<evidence type="ECO:0000313" key="8">
    <source>
        <dbReference type="Proteomes" id="UP001219518"/>
    </source>
</evidence>
<evidence type="ECO:0000256" key="1">
    <source>
        <dbReference type="ARBA" id="ARBA00004536"/>
    </source>
</evidence>
<dbReference type="PROSITE" id="PS00660">
    <property type="entry name" value="FERM_1"/>
    <property type="match status" value="1"/>
</dbReference>
<organism evidence="7 8">
    <name type="scientific">Frankliniella fusca</name>
    <dbReference type="NCBI Taxonomy" id="407009"/>
    <lineage>
        <taxon>Eukaryota</taxon>
        <taxon>Metazoa</taxon>
        <taxon>Ecdysozoa</taxon>
        <taxon>Arthropoda</taxon>
        <taxon>Hexapoda</taxon>
        <taxon>Insecta</taxon>
        <taxon>Pterygota</taxon>
        <taxon>Neoptera</taxon>
        <taxon>Paraneoptera</taxon>
        <taxon>Thysanoptera</taxon>
        <taxon>Terebrantia</taxon>
        <taxon>Thripoidea</taxon>
        <taxon>Thripidae</taxon>
        <taxon>Frankliniella</taxon>
    </lineage>
</organism>
<dbReference type="PANTHER" id="PTHR23280:SF32">
    <property type="entry name" value="FI22325P1"/>
    <property type="match status" value="1"/>
</dbReference>
<comment type="subcellular location">
    <subcellularLocation>
        <location evidence="1">Cell junction</location>
        <location evidence="1">Adherens junction</location>
    </subcellularLocation>
    <subcellularLocation>
        <location evidence="4">Cell projection</location>
        <location evidence="4">Rhabdomere</location>
    </subcellularLocation>
</comment>
<dbReference type="AlphaFoldDB" id="A0AAE1HQ68"/>
<evidence type="ECO:0000313" key="7">
    <source>
        <dbReference type="EMBL" id="KAK3925349.1"/>
    </source>
</evidence>
<dbReference type="Pfam" id="PF08736">
    <property type="entry name" value="FA"/>
    <property type="match status" value="1"/>
</dbReference>
<dbReference type="GO" id="GO:0030182">
    <property type="term" value="P:neuron differentiation"/>
    <property type="evidence" value="ECO:0007669"/>
    <property type="project" value="UniProtKB-ARBA"/>
</dbReference>
<dbReference type="GO" id="GO:0009887">
    <property type="term" value="P:animal organ morphogenesis"/>
    <property type="evidence" value="ECO:0007669"/>
    <property type="project" value="UniProtKB-ARBA"/>
</dbReference>
<dbReference type="Pfam" id="PF00373">
    <property type="entry name" value="FERM_M"/>
    <property type="match status" value="1"/>
</dbReference>
<evidence type="ECO:0000256" key="2">
    <source>
        <dbReference type="ARBA" id="ARBA00022025"/>
    </source>
</evidence>
<keyword evidence="3" id="KW-0965">Cell junction</keyword>
<dbReference type="SMART" id="SM01195">
    <property type="entry name" value="FA"/>
    <property type="match status" value="1"/>
</dbReference>
<dbReference type="SUPFAM" id="SSF47031">
    <property type="entry name" value="Second domain of FERM"/>
    <property type="match status" value="1"/>
</dbReference>
<dbReference type="InterPro" id="IPR019747">
    <property type="entry name" value="FERM_CS"/>
</dbReference>
<protein>
    <recommendedName>
        <fullName evidence="2">Moesin/ezrin/radixin homolog 1</fullName>
    </recommendedName>
</protein>
<dbReference type="Gene3D" id="1.20.80.10">
    <property type="match status" value="1"/>
</dbReference>
<dbReference type="SMART" id="SM00295">
    <property type="entry name" value="B41"/>
    <property type="match status" value="1"/>
</dbReference>
<dbReference type="PRINTS" id="PR00935">
    <property type="entry name" value="BAND41"/>
</dbReference>
<dbReference type="InterPro" id="IPR011993">
    <property type="entry name" value="PH-like_dom_sf"/>
</dbReference>
<dbReference type="Gene3D" id="3.10.20.90">
    <property type="entry name" value="Phosphatidylinositol 3-kinase Catalytic Subunit, Chain A, domain 1"/>
    <property type="match status" value="1"/>
</dbReference>
<dbReference type="CDD" id="cd17102">
    <property type="entry name" value="FERM_F1_FRMD3"/>
    <property type="match status" value="1"/>
</dbReference>
<dbReference type="PANTHER" id="PTHR23280">
    <property type="entry name" value="4.1 G PROTEIN"/>
    <property type="match status" value="1"/>
</dbReference>
<dbReference type="GO" id="GO:0008092">
    <property type="term" value="F:cytoskeletal protein binding"/>
    <property type="evidence" value="ECO:0007669"/>
    <property type="project" value="InterPro"/>
</dbReference>
<reference evidence="7" key="1">
    <citation type="submission" date="2021-07" db="EMBL/GenBank/DDBJ databases">
        <authorList>
            <person name="Catto M.A."/>
            <person name="Jacobson A."/>
            <person name="Kennedy G."/>
            <person name="Labadie P."/>
            <person name="Hunt B.G."/>
            <person name="Srinivasan R."/>
        </authorList>
    </citation>
    <scope>NUCLEOTIDE SEQUENCE</scope>
    <source>
        <strain evidence="7">PL_HMW_Pooled</strain>
        <tissue evidence="7">Head</tissue>
    </source>
</reference>
<evidence type="ECO:0000256" key="3">
    <source>
        <dbReference type="ARBA" id="ARBA00022949"/>
    </source>
</evidence>
<dbReference type="SUPFAM" id="SSF54236">
    <property type="entry name" value="Ubiquitin-like"/>
    <property type="match status" value="1"/>
</dbReference>
<dbReference type="FunFam" id="2.30.29.30:FF:000381">
    <property type="entry name" value="FERM domain-containing protein"/>
    <property type="match status" value="1"/>
</dbReference>
<dbReference type="FunFam" id="1.20.80.10:FF:000006">
    <property type="entry name" value="FERM domain-containing protein 5 isoform X1"/>
    <property type="match status" value="1"/>
</dbReference>
<evidence type="ECO:0000256" key="4">
    <source>
        <dbReference type="ARBA" id="ARBA00043944"/>
    </source>
</evidence>
<reference evidence="7" key="2">
    <citation type="journal article" date="2023" name="BMC Genomics">
        <title>Pest status, molecular evolution, and epigenetic factors derived from the genome assembly of Frankliniella fusca, a thysanopteran phytovirus vector.</title>
        <authorList>
            <person name="Catto M.A."/>
            <person name="Labadie P.E."/>
            <person name="Jacobson A.L."/>
            <person name="Kennedy G.G."/>
            <person name="Srinivasan R."/>
            <person name="Hunt B.G."/>
        </authorList>
    </citation>
    <scope>NUCLEOTIDE SEQUENCE</scope>
    <source>
        <strain evidence="7">PL_HMW_Pooled</strain>
    </source>
</reference>
<feature type="region of interest" description="Disordered" evidence="5">
    <location>
        <begin position="348"/>
        <end position="385"/>
    </location>
</feature>